<dbReference type="EMBL" id="CAJVCH010560251">
    <property type="protein sequence ID" value="CAG7831384.1"/>
    <property type="molecule type" value="Genomic_DNA"/>
</dbReference>
<gene>
    <name evidence="1" type="ORF">AFUS01_LOCUS41130</name>
</gene>
<sequence>SQGNNPVCLNTKFNLAVVNSLWRIITGNRFSQNDPKLQGIFDKLFIAS</sequence>
<evidence type="ECO:0000313" key="1">
    <source>
        <dbReference type="EMBL" id="CAG7831384.1"/>
    </source>
</evidence>
<proteinExistence type="predicted"/>
<protein>
    <submittedName>
        <fullName evidence="1">Uncharacterized protein</fullName>
    </submittedName>
</protein>
<dbReference type="Proteomes" id="UP000708208">
    <property type="component" value="Unassembled WGS sequence"/>
</dbReference>
<keyword evidence="2" id="KW-1185">Reference proteome</keyword>
<evidence type="ECO:0000313" key="2">
    <source>
        <dbReference type="Proteomes" id="UP000708208"/>
    </source>
</evidence>
<feature type="non-terminal residue" evidence="1">
    <location>
        <position position="1"/>
    </location>
</feature>
<name>A0A8J2LEH6_9HEXA</name>
<reference evidence="1" key="1">
    <citation type="submission" date="2021-06" db="EMBL/GenBank/DDBJ databases">
        <authorList>
            <person name="Hodson N. C."/>
            <person name="Mongue J. A."/>
            <person name="Jaron S. K."/>
        </authorList>
    </citation>
    <scope>NUCLEOTIDE SEQUENCE</scope>
</reference>
<organism evidence="1 2">
    <name type="scientific">Allacma fusca</name>
    <dbReference type="NCBI Taxonomy" id="39272"/>
    <lineage>
        <taxon>Eukaryota</taxon>
        <taxon>Metazoa</taxon>
        <taxon>Ecdysozoa</taxon>
        <taxon>Arthropoda</taxon>
        <taxon>Hexapoda</taxon>
        <taxon>Collembola</taxon>
        <taxon>Symphypleona</taxon>
        <taxon>Sminthuridae</taxon>
        <taxon>Allacma</taxon>
    </lineage>
</organism>
<dbReference type="OrthoDB" id="1103324at2759"/>
<accession>A0A8J2LEH6</accession>
<comment type="caution">
    <text evidence="1">The sequence shown here is derived from an EMBL/GenBank/DDBJ whole genome shotgun (WGS) entry which is preliminary data.</text>
</comment>
<dbReference type="AlphaFoldDB" id="A0A8J2LEH6"/>
<feature type="non-terminal residue" evidence="1">
    <location>
        <position position="48"/>
    </location>
</feature>